<proteinExistence type="inferred from homology"/>
<name>A0A8J2LJ66_9HEXA</name>
<reference evidence="4" key="1">
    <citation type="submission" date="2021-06" db="EMBL/GenBank/DDBJ databases">
        <authorList>
            <person name="Hodson N. C."/>
            <person name="Mongue J. A."/>
            <person name="Jaron S. K."/>
        </authorList>
    </citation>
    <scope>NUCLEOTIDE SEQUENCE</scope>
</reference>
<dbReference type="PANTHER" id="PTHR24300:SF177">
    <property type="entry name" value="CYTOCHROME P450 2J2"/>
    <property type="match status" value="1"/>
</dbReference>
<protein>
    <recommendedName>
        <fullName evidence="6">Cytochrome P450</fullName>
    </recommendedName>
</protein>
<gene>
    <name evidence="4" type="ORF">AFUS01_LOCUS43297</name>
</gene>
<dbReference type="GO" id="GO:0005506">
    <property type="term" value="F:iron ion binding"/>
    <property type="evidence" value="ECO:0007669"/>
    <property type="project" value="InterPro"/>
</dbReference>
<dbReference type="InterPro" id="IPR050182">
    <property type="entry name" value="Cytochrome_P450_fam2"/>
</dbReference>
<comment type="caution">
    <text evidence="4">The sequence shown here is derived from an EMBL/GenBank/DDBJ whole genome shotgun (WGS) entry which is preliminary data.</text>
</comment>
<dbReference type="AlphaFoldDB" id="A0A8J2LJ66"/>
<keyword evidence="3" id="KW-0408">Iron</keyword>
<keyword evidence="2" id="KW-0479">Metal-binding</keyword>
<feature type="non-terminal residue" evidence="4">
    <location>
        <position position="1"/>
    </location>
</feature>
<organism evidence="4 5">
    <name type="scientific">Allacma fusca</name>
    <dbReference type="NCBI Taxonomy" id="39272"/>
    <lineage>
        <taxon>Eukaryota</taxon>
        <taxon>Metazoa</taxon>
        <taxon>Ecdysozoa</taxon>
        <taxon>Arthropoda</taxon>
        <taxon>Hexapoda</taxon>
        <taxon>Collembola</taxon>
        <taxon>Symphypleona</taxon>
        <taxon>Sminthuridae</taxon>
        <taxon>Allacma</taxon>
    </lineage>
</organism>
<dbReference type="PANTHER" id="PTHR24300">
    <property type="entry name" value="CYTOCHROME P450 508A4-RELATED"/>
    <property type="match status" value="1"/>
</dbReference>
<evidence type="ECO:0008006" key="6">
    <source>
        <dbReference type="Google" id="ProtNLM"/>
    </source>
</evidence>
<dbReference type="InterPro" id="IPR001128">
    <property type="entry name" value="Cyt_P450"/>
</dbReference>
<evidence type="ECO:0000256" key="2">
    <source>
        <dbReference type="ARBA" id="ARBA00022723"/>
    </source>
</evidence>
<comment type="similarity">
    <text evidence="1">Belongs to the cytochrome P450 family.</text>
</comment>
<dbReference type="Proteomes" id="UP000708208">
    <property type="component" value="Unassembled WGS sequence"/>
</dbReference>
<dbReference type="GO" id="GO:0020037">
    <property type="term" value="F:heme binding"/>
    <property type="evidence" value="ECO:0007669"/>
    <property type="project" value="InterPro"/>
</dbReference>
<dbReference type="GO" id="GO:0005737">
    <property type="term" value="C:cytoplasm"/>
    <property type="evidence" value="ECO:0007669"/>
    <property type="project" value="TreeGrafter"/>
</dbReference>
<dbReference type="EMBL" id="CAJVCH010569987">
    <property type="protein sequence ID" value="CAG7833704.1"/>
    <property type="molecule type" value="Genomic_DNA"/>
</dbReference>
<dbReference type="OrthoDB" id="6415694at2759"/>
<sequence>LGEKSLVSVALDLFQAGSMTTSTMLTWAVLYNVVYPEVQEKLQKEIDDVIGNSRSPSIADRPKPKPTLDPVPVFDVLEPEEFYIIVKDRRETEE</sequence>
<dbReference type="Pfam" id="PF00067">
    <property type="entry name" value="p450"/>
    <property type="match status" value="1"/>
</dbReference>
<dbReference type="GO" id="GO:0006082">
    <property type="term" value="P:organic acid metabolic process"/>
    <property type="evidence" value="ECO:0007669"/>
    <property type="project" value="TreeGrafter"/>
</dbReference>
<accession>A0A8J2LJ66</accession>
<evidence type="ECO:0000313" key="4">
    <source>
        <dbReference type="EMBL" id="CAG7833704.1"/>
    </source>
</evidence>
<evidence type="ECO:0000256" key="3">
    <source>
        <dbReference type="ARBA" id="ARBA00023004"/>
    </source>
</evidence>
<dbReference type="GO" id="GO:0016712">
    <property type="term" value="F:oxidoreductase activity, acting on paired donors, with incorporation or reduction of molecular oxygen, reduced flavin or flavoprotein as one donor, and incorporation of one atom of oxygen"/>
    <property type="evidence" value="ECO:0007669"/>
    <property type="project" value="TreeGrafter"/>
</dbReference>
<dbReference type="GO" id="GO:0006805">
    <property type="term" value="P:xenobiotic metabolic process"/>
    <property type="evidence" value="ECO:0007669"/>
    <property type="project" value="TreeGrafter"/>
</dbReference>
<keyword evidence="5" id="KW-1185">Reference proteome</keyword>
<evidence type="ECO:0000256" key="1">
    <source>
        <dbReference type="ARBA" id="ARBA00010617"/>
    </source>
</evidence>
<evidence type="ECO:0000313" key="5">
    <source>
        <dbReference type="Proteomes" id="UP000708208"/>
    </source>
</evidence>